<evidence type="ECO:0000259" key="1">
    <source>
        <dbReference type="Pfam" id="PF04149"/>
    </source>
</evidence>
<keyword evidence="3" id="KW-1185">Reference proteome</keyword>
<dbReference type="InterPro" id="IPR007278">
    <property type="entry name" value="DUF397"/>
</dbReference>
<dbReference type="KEGG" id="sroi:IAG44_17560"/>
<dbReference type="EMBL" id="CP060828">
    <property type="protein sequence ID" value="QNP71063.1"/>
    <property type="molecule type" value="Genomic_DNA"/>
</dbReference>
<gene>
    <name evidence="2" type="ORF">IAG44_17560</name>
</gene>
<dbReference type="AlphaFoldDB" id="A0A7H0IE47"/>
<name>A0A7H0IE47_9ACTN</name>
<accession>A0A7H0IE47</accession>
<dbReference type="Pfam" id="PF04149">
    <property type="entry name" value="DUF397"/>
    <property type="match status" value="1"/>
</dbReference>
<protein>
    <submittedName>
        <fullName evidence="2">DUF397 domain-containing protein</fullName>
    </submittedName>
</protein>
<dbReference type="Proteomes" id="UP000516052">
    <property type="component" value="Chromosome"/>
</dbReference>
<evidence type="ECO:0000313" key="2">
    <source>
        <dbReference type="EMBL" id="QNP71063.1"/>
    </source>
</evidence>
<proteinExistence type="predicted"/>
<evidence type="ECO:0000313" key="3">
    <source>
        <dbReference type="Proteomes" id="UP000516052"/>
    </source>
</evidence>
<reference evidence="2 3" key="1">
    <citation type="submission" date="2020-08" db="EMBL/GenBank/DDBJ databases">
        <title>A novel species.</title>
        <authorList>
            <person name="Gao J."/>
        </authorList>
    </citation>
    <scope>NUCLEOTIDE SEQUENCE [LARGE SCALE GENOMIC DNA]</scope>
    <source>
        <strain evidence="2 3">CRXT-G-22</strain>
    </source>
</reference>
<organism evidence="2 3">
    <name type="scientific">Streptomyces roseirectus</name>
    <dbReference type="NCBI Taxonomy" id="2768066"/>
    <lineage>
        <taxon>Bacteria</taxon>
        <taxon>Bacillati</taxon>
        <taxon>Actinomycetota</taxon>
        <taxon>Actinomycetes</taxon>
        <taxon>Kitasatosporales</taxon>
        <taxon>Streptomycetaceae</taxon>
        <taxon>Streptomyces</taxon>
    </lineage>
</organism>
<sequence length="62" mass="6946">MELRWRKASASADTGACIEIAEEDGHILLRESDDPDVVVQTTRHKLRAFLEGVKAGEFDDFV</sequence>
<feature type="domain" description="DUF397" evidence="1">
    <location>
        <begin position="3"/>
        <end position="54"/>
    </location>
</feature>
<dbReference type="RefSeq" id="WP_187748038.1">
    <property type="nucleotide sequence ID" value="NZ_CP060828.1"/>
</dbReference>